<reference evidence="1" key="1">
    <citation type="submission" date="2020-04" db="EMBL/GenBank/DDBJ databases">
        <authorList>
            <person name="Chiriac C."/>
            <person name="Salcher M."/>
            <person name="Ghai R."/>
            <person name="Kavagutti S V."/>
        </authorList>
    </citation>
    <scope>NUCLEOTIDE SEQUENCE</scope>
</reference>
<proteinExistence type="predicted"/>
<protein>
    <recommendedName>
        <fullName evidence="3">ATPase AAA-type core domain-containing protein</fullName>
    </recommendedName>
</protein>
<name>A0A6J5KXG6_9CAUD</name>
<dbReference type="EMBL" id="LR798231">
    <property type="protein sequence ID" value="CAB5209336.1"/>
    <property type="molecule type" value="Genomic_DNA"/>
</dbReference>
<sequence length="287" mass="32714">MTLDSLKRAQVETKTLEQLAVEKNLTETDDEIMDRLKQRFDILDDMTRAVKAGHVRSMIVTGPPGVGKSFGVEKVLSKHDLLADVANDSKLKKYEIVKGAMSAIGLYRKLYEFSDKKSILVFDDCDSVLLDDLSLNILKAALDSGKKRMIHWNTDARSLKDNGVPNSFEFKGGAIFISNIKFDHVKSKKLRDHLEALESRCHYLDLTIDTEREKILRIRQVVRDSGMLDSYDLDDISKQEVVEFIASNSKRMRELSLRMVLKVADIRVSMPHNWRAVVEVTCMRNGH</sequence>
<gene>
    <name evidence="2" type="ORF">UFOVP181_433</name>
    <name evidence="1" type="ORF">UFOVP57_207</name>
</gene>
<evidence type="ECO:0000313" key="2">
    <source>
        <dbReference type="EMBL" id="CAB5209336.1"/>
    </source>
</evidence>
<dbReference type="InterPro" id="IPR027417">
    <property type="entry name" value="P-loop_NTPase"/>
</dbReference>
<organism evidence="1">
    <name type="scientific">uncultured Caudovirales phage</name>
    <dbReference type="NCBI Taxonomy" id="2100421"/>
    <lineage>
        <taxon>Viruses</taxon>
        <taxon>Duplodnaviria</taxon>
        <taxon>Heunggongvirae</taxon>
        <taxon>Uroviricota</taxon>
        <taxon>Caudoviricetes</taxon>
        <taxon>Peduoviridae</taxon>
        <taxon>Maltschvirus</taxon>
        <taxon>Maltschvirus maltsch</taxon>
    </lineage>
</organism>
<accession>A0A6J5KXG6</accession>
<dbReference type="EMBL" id="LR796187">
    <property type="protein sequence ID" value="CAB4125756.1"/>
    <property type="molecule type" value="Genomic_DNA"/>
</dbReference>
<dbReference type="SUPFAM" id="SSF52540">
    <property type="entry name" value="P-loop containing nucleoside triphosphate hydrolases"/>
    <property type="match status" value="1"/>
</dbReference>
<evidence type="ECO:0008006" key="3">
    <source>
        <dbReference type="Google" id="ProtNLM"/>
    </source>
</evidence>
<evidence type="ECO:0000313" key="1">
    <source>
        <dbReference type="EMBL" id="CAB4125756.1"/>
    </source>
</evidence>
<dbReference type="Gene3D" id="3.40.50.300">
    <property type="entry name" value="P-loop containing nucleotide triphosphate hydrolases"/>
    <property type="match status" value="1"/>
</dbReference>